<dbReference type="AlphaFoldDB" id="A0A1S3H2C5"/>
<proteinExistence type="predicted"/>
<dbReference type="KEGG" id="lak:106151396"/>
<keyword evidence="1" id="KW-1185">Reference proteome</keyword>
<reference evidence="2" key="1">
    <citation type="submission" date="2025-08" db="UniProtKB">
        <authorList>
            <consortium name="RefSeq"/>
        </authorList>
    </citation>
    <scope>IDENTIFICATION</scope>
    <source>
        <tissue evidence="2">Gonads</tissue>
    </source>
</reference>
<dbReference type="Proteomes" id="UP000085678">
    <property type="component" value="Unplaced"/>
</dbReference>
<name>A0A1S3H2C5_LINAN</name>
<sequence length="142" mass="15968">MLASARPEQSVNHALLGSVHTLKHDVNDVLRSGQYYVTDELARKAYDIDNSLNHLKFDQNLLATSKEWKQGFDQDKLMQEHMGATHAGQHVQQAFFDLKNSMSGKALDGKQENEIREAHHWADKTLEASQEVSVGVVLPFAL</sequence>
<evidence type="ECO:0000313" key="1">
    <source>
        <dbReference type="Proteomes" id="UP000085678"/>
    </source>
</evidence>
<dbReference type="OrthoDB" id="9979223at2759"/>
<dbReference type="RefSeq" id="XP_013380092.1">
    <property type="nucleotide sequence ID" value="XM_013524638.1"/>
</dbReference>
<dbReference type="InParanoid" id="A0A1S3H2C5"/>
<gene>
    <name evidence="2" type="primary">LOC106151396</name>
</gene>
<evidence type="ECO:0000313" key="2">
    <source>
        <dbReference type="RefSeq" id="XP_013380092.1"/>
    </source>
</evidence>
<accession>A0A1S3H2C5</accession>
<protein>
    <submittedName>
        <fullName evidence="2">Uncharacterized protein LOC106151396</fullName>
    </submittedName>
</protein>
<dbReference type="GeneID" id="106151396"/>
<organism evidence="1 2">
    <name type="scientific">Lingula anatina</name>
    <name type="common">Brachiopod</name>
    <name type="synonym">Lingula unguis</name>
    <dbReference type="NCBI Taxonomy" id="7574"/>
    <lineage>
        <taxon>Eukaryota</taxon>
        <taxon>Metazoa</taxon>
        <taxon>Spiralia</taxon>
        <taxon>Lophotrochozoa</taxon>
        <taxon>Brachiopoda</taxon>
        <taxon>Linguliformea</taxon>
        <taxon>Lingulata</taxon>
        <taxon>Lingulida</taxon>
        <taxon>Linguloidea</taxon>
        <taxon>Lingulidae</taxon>
        <taxon>Lingula</taxon>
    </lineage>
</organism>